<gene>
    <name evidence="10" type="ORF">SAMN06265339_0603</name>
</gene>
<evidence type="ECO:0000256" key="6">
    <source>
        <dbReference type="ARBA" id="ARBA00022839"/>
    </source>
</evidence>
<dbReference type="CDD" id="cd00840">
    <property type="entry name" value="MPP_Mre11_N"/>
    <property type="match status" value="1"/>
</dbReference>
<evidence type="ECO:0000313" key="10">
    <source>
        <dbReference type="EMBL" id="SMP08264.1"/>
    </source>
</evidence>
<keyword evidence="7" id="KW-0234">DNA repair</keyword>
<dbReference type="InterPro" id="IPR004843">
    <property type="entry name" value="Calcineurin-like_PHP"/>
</dbReference>
<keyword evidence="1" id="KW-0540">Nuclease</keyword>
<proteinExistence type="inferred from homology"/>
<dbReference type="Pfam" id="PF00149">
    <property type="entry name" value="Metallophos"/>
    <property type="match status" value="1"/>
</dbReference>
<dbReference type="EMBL" id="FXUB01000001">
    <property type="protein sequence ID" value="SMP08264.1"/>
    <property type="molecule type" value="Genomic_DNA"/>
</dbReference>
<dbReference type="Gene3D" id="3.60.21.10">
    <property type="match status" value="1"/>
</dbReference>
<evidence type="ECO:0000256" key="4">
    <source>
        <dbReference type="ARBA" id="ARBA00022763"/>
    </source>
</evidence>
<dbReference type="InterPro" id="IPR050535">
    <property type="entry name" value="DNA_Repair-Maintenance_Comp"/>
</dbReference>
<dbReference type="InterPro" id="IPR041796">
    <property type="entry name" value="Mre11_N"/>
</dbReference>
<keyword evidence="8" id="KW-0464">Manganese</keyword>
<evidence type="ECO:0000256" key="3">
    <source>
        <dbReference type="ARBA" id="ARBA00022759"/>
    </source>
</evidence>
<evidence type="ECO:0000313" key="11">
    <source>
        <dbReference type="Proteomes" id="UP001157911"/>
    </source>
</evidence>
<organism evidence="10 11">
    <name type="scientific">Desulfurobacterium pacificum</name>
    <dbReference type="NCBI Taxonomy" id="240166"/>
    <lineage>
        <taxon>Bacteria</taxon>
        <taxon>Pseudomonadati</taxon>
        <taxon>Aquificota</taxon>
        <taxon>Aquificia</taxon>
        <taxon>Desulfurobacteriales</taxon>
        <taxon>Desulfurobacteriaceae</taxon>
        <taxon>Desulfurobacterium</taxon>
    </lineage>
</organism>
<dbReference type="RefSeq" id="WP_283400101.1">
    <property type="nucleotide sequence ID" value="NZ_FXUB01000001.1"/>
</dbReference>
<evidence type="ECO:0000256" key="7">
    <source>
        <dbReference type="ARBA" id="ARBA00023204"/>
    </source>
</evidence>
<dbReference type="HAMAP" id="MF_02044">
    <property type="entry name" value="Mre11"/>
    <property type="match status" value="1"/>
</dbReference>
<keyword evidence="3" id="KW-0255">Endonuclease</keyword>
<keyword evidence="11" id="KW-1185">Reference proteome</keyword>
<feature type="domain" description="Calcineurin-like phosphoesterase" evidence="9">
    <location>
        <begin position="1"/>
        <end position="200"/>
    </location>
</feature>
<evidence type="ECO:0000256" key="5">
    <source>
        <dbReference type="ARBA" id="ARBA00022801"/>
    </source>
</evidence>
<evidence type="ECO:0000256" key="8">
    <source>
        <dbReference type="ARBA" id="ARBA00023211"/>
    </source>
</evidence>
<evidence type="ECO:0000256" key="2">
    <source>
        <dbReference type="ARBA" id="ARBA00022723"/>
    </source>
</evidence>
<dbReference type="InterPro" id="IPR029052">
    <property type="entry name" value="Metallo-depent_PP-like"/>
</dbReference>
<name>A0ABY1NFC5_9BACT</name>
<dbReference type="GO" id="GO:0004527">
    <property type="term" value="F:exonuclease activity"/>
    <property type="evidence" value="ECO:0007669"/>
    <property type="project" value="UniProtKB-KW"/>
</dbReference>
<dbReference type="Proteomes" id="UP001157911">
    <property type="component" value="Unassembled WGS sequence"/>
</dbReference>
<accession>A0ABY1NFC5</accession>
<protein>
    <submittedName>
        <fullName evidence="10">DNA repair exonuclease SbcCD nuclease subunit</fullName>
    </submittedName>
</protein>
<sequence>MKIAHISDSHTGYAQYRLIERKRDFLLAFERAIDESLNRKVDLIIHTGDLFESYQPDMATFSAVIKILQKVKSAGVEFLAITGNHDRALRGGVVPPHRVLEELGLLKFLNIKPGIPVKEQVFSDGDFVIAGFQYLPKRLLDAFKEDIFPSLSELAAKSKTSILMFHQGIKQYLPYEESYEMDFVDLPEGFDYYAGGHVHAFLKENVKGGILSYAGATEFRSRREAERNFRGFNVFDTKEKKLERIELEGLRPFIVVNCNEENVKEELEKALSRAEESEIPPIVVVDYKFRGLEIETFSETLKSLEKVSLTLRILKKRLEGEEKELTGGKGKSYATFLEEFMKEKGAGSSAIKVAKELLDASPEHVEEILKAFSFEMTGSERLKEFLDGVGDF</sequence>
<keyword evidence="4" id="KW-0227">DNA damage</keyword>
<keyword evidence="2" id="KW-0479">Metal-binding</keyword>
<keyword evidence="6 10" id="KW-0269">Exonuclease</keyword>
<evidence type="ECO:0000259" key="9">
    <source>
        <dbReference type="Pfam" id="PF00149"/>
    </source>
</evidence>
<keyword evidence="5" id="KW-0378">Hydrolase</keyword>
<dbReference type="SUPFAM" id="SSF56300">
    <property type="entry name" value="Metallo-dependent phosphatases"/>
    <property type="match status" value="1"/>
</dbReference>
<comment type="caution">
    <text evidence="10">The sequence shown here is derived from an EMBL/GenBank/DDBJ whole genome shotgun (WGS) entry which is preliminary data.</text>
</comment>
<dbReference type="InterPro" id="IPR032885">
    <property type="entry name" value="Mre11_archaea-type"/>
</dbReference>
<reference evidence="10 11" key="1">
    <citation type="submission" date="2017-05" db="EMBL/GenBank/DDBJ databases">
        <authorList>
            <person name="Varghese N."/>
            <person name="Submissions S."/>
        </authorList>
    </citation>
    <scope>NUCLEOTIDE SEQUENCE [LARGE SCALE GENOMIC DNA]</scope>
    <source>
        <strain evidence="10 11">DSM 15522</strain>
    </source>
</reference>
<evidence type="ECO:0000256" key="1">
    <source>
        <dbReference type="ARBA" id="ARBA00022722"/>
    </source>
</evidence>
<dbReference type="PANTHER" id="PTHR30337">
    <property type="entry name" value="COMPONENT OF ATP-DEPENDENT DSDNA EXONUCLEASE"/>
    <property type="match status" value="1"/>
</dbReference>
<dbReference type="PANTHER" id="PTHR30337:SF0">
    <property type="entry name" value="NUCLEASE SBCCD SUBUNIT D"/>
    <property type="match status" value="1"/>
</dbReference>